<sequence length="82" mass="9281">MGFSALLHVYFPFTLLHVYLTVYLTVAHTANWSICVSELAAMLAIRWAFTPSSSARLLTLRDRGNTGRCKPHRCQAQRSVQK</sequence>
<dbReference type="AlphaFoldDB" id="A0A6B0TXA7"/>
<name>A0A6B0TXA7_IXORI</name>
<evidence type="ECO:0000256" key="1">
    <source>
        <dbReference type="SAM" id="Phobius"/>
    </source>
</evidence>
<evidence type="ECO:0000313" key="2">
    <source>
        <dbReference type="EMBL" id="MXU84682.1"/>
    </source>
</evidence>
<dbReference type="EMBL" id="GIFC01002599">
    <property type="protein sequence ID" value="MXU84682.1"/>
    <property type="molecule type" value="Transcribed_RNA"/>
</dbReference>
<feature type="transmembrane region" description="Helical" evidence="1">
    <location>
        <begin position="7"/>
        <end position="24"/>
    </location>
</feature>
<proteinExistence type="predicted"/>
<keyword evidence="1" id="KW-1133">Transmembrane helix</keyword>
<keyword evidence="1" id="KW-0472">Membrane</keyword>
<keyword evidence="1" id="KW-0812">Transmembrane</keyword>
<protein>
    <submittedName>
        <fullName evidence="2">Putative secreted protein</fullName>
    </submittedName>
</protein>
<reference evidence="2" key="1">
    <citation type="submission" date="2019-12" db="EMBL/GenBank/DDBJ databases">
        <title>An insight into the sialome of adult female Ixodes ricinus ticks feeding for 6 days.</title>
        <authorList>
            <person name="Perner J."/>
            <person name="Ribeiro J.M.C."/>
        </authorList>
    </citation>
    <scope>NUCLEOTIDE SEQUENCE</scope>
    <source>
        <strain evidence="2">Semi-engorged</strain>
        <tissue evidence="2">Salivary glands</tissue>
    </source>
</reference>
<accession>A0A6B0TXA7</accession>
<organism evidence="2">
    <name type="scientific">Ixodes ricinus</name>
    <name type="common">Common tick</name>
    <name type="synonym">Acarus ricinus</name>
    <dbReference type="NCBI Taxonomy" id="34613"/>
    <lineage>
        <taxon>Eukaryota</taxon>
        <taxon>Metazoa</taxon>
        <taxon>Ecdysozoa</taxon>
        <taxon>Arthropoda</taxon>
        <taxon>Chelicerata</taxon>
        <taxon>Arachnida</taxon>
        <taxon>Acari</taxon>
        <taxon>Parasitiformes</taxon>
        <taxon>Ixodida</taxon>
        <taxon>Ixodoidea</taxon>
        <taxon>Ixodidae</taxon>
        <taxon>Ixodinae</taxon>
        <taxon>Ixodes</taxon>
    </lineage>
</organism>